<evidence type="ECO:0000313" key="3">
    <source>
        <dbReference type="Proteomes" id="UP001309876"/>
    </source>
</evidence>
<evidence type="ECO:0000313" key="2">
    <source>
        <dbReference type="EMBL" id="KAK5088861.1"/>
    </source>
</evidence>
<dbReference type="AlphaFoldDB" id="A0AAN7YIL7"/>
<proteinExistence type="predicted"/>
<protein>
    <submittedName>
        <fullName evidence="2">Uncharacterized protein</fullName>
    </submittedName>
</protein>
<feature type="compositionally biased region" description="Polar residues" evidence="1">
    <location>
        <begin position="51"/>
        <end position="61"/>
    </location>
</feature>
<dbReference type="Proteomes" id="UP001309876">
    <property type="component" value="Unassembled WGS sequence"/>
</dbReference>
<evidence type="ECO:0000256" key="1">
    <source>
        <dbReference type="SAM" id="MobiDB-lite"/>
    </source>
</evidence>
<comment type="caution">
    <text evidence="2">The sequence shown here is derived from an EMBL/GenBank/DDBJ whole genome shotgun (WGS) entry which is preliminary data.</text>
</comment>
<reference evidence="2 3" key="1">
    <citation type="submission" date="2023-08" db="EMBL/GenBank/DDBJ databases">
        <title>Black Yeasts Isolated from many extreme environments.</title>
        <authorList>
            <person name="Coleine C."/>
            <person name="Stajich J.E."/>
            <person name="Selbmann L."/>
        </authorList>
    </citation>
    <scope>NUCLEOTIDE SEQUENCE [LARGE SCALE GENOMIC DNA]</scope>
    <source>
        <strain evidence="2 3">CCFEE 5910</strain>
    </source>
</reference>
<dbReference type="EMBL" id="JAVRRJ010000002">
    <property type="protein sequence ID" value="KAK5088861.1"/>
    <property type="molecule type" value="Genomic_DNA"/>
</dbReference>
<sequence>MASTNYSSQPLPPYQPQSSSNLAPNDERYLYDPNNPTHSRPASPLPPSTPRRGSQQSSAGESNYEYDKELESLMTTANATRTLDVLHTKSHLNMRIMDSTTSQVLYYIDNSAFTPGRPDVTLIRGSEKTDPVAGVVRWSSMYSKTLRIGVGDPGIADGEKSMIWEEVHNEHRRHPEYKWAVTGQDGMRHEFMWVRTHGSEAKHLGGEETNSSSFRNFKLIDCASQAQTGNGEVLAVFACNAFKSWKKLGKVVFRLDGSMRGWGQEWEVMVLLSVLGLVEMSRRRARQRRSSGAHGGP</sequence>
<accession>A0AAN7YIL7</accession>
<keyword evidence="3" id="KW-1185">Reference proteome</keyword>
<gene>
    <name evidence="2" type="ORF">LTR05_003083</name>
</gene>
<feature type="region of interest" description="Disordered" evidence="1">
    <location>
        <begin position="1"/>
        <end position="62"/>
    </location>
</feature>
<organism evidence="2 3">
    <name type="scientific">Lithohypha guttulata</name>
    <dbReference type="NCBI Taxonomy" id="1690604"/>
    <lineage>
        <taxon>Eukaryota</taxon>
        <taxon>Fungi</taxon>
        <taxon>Dikarya</taxon>
        <taxon>Ascomycota</taxon>
        <taxon>Pezizomycotina</taxon>
        <taxon>Eurotiomycetes</taxon>
        <taxon>Chaetothyriomycetidae</taxon>
        <taxon>Chaetothyriales</taxon>
        <taxon>Trichomeriaceae</taxon>
        <taxon>Lithohypha</taxon>
    </lineage>
</organism>
<name>A0AAN7YIL7_9EURO</name>